<dbReference type="PANTHER" id="PTHR33075">
    <property type="entry name" value="OS02G0499800 PROTEIN"/>
    <property type="match status" value="1"/>
</dbReference>
<dbReference type="InterPro" id="IPR056018">
    <property type="entry name" value="DUF7597"/>
</dbReference>
<dbReference type="Proteomes" id="UP000275267">
    <property type="component" value="Unassembled WGS sequence"/>
</dbReference>
<proteinExistence type="predicted"/>
<accession>A0A3L6R2R5</accession>
<sequence length="200" mass="23277">MANFSMDPRPHAPPGFEVLPHQGPSRLYSYIAERLEVCNNDLTIAFFTPAISKRDFEPMSAALNEFFYQQMGVRLAEVQPSPIGDGFVRFSTPVERERFLDRIIEFGPEYQLRFIKHDEGINVREHDLDREVWIMLMLFPNDARNNICISKAISRFGLLRYWLDTKNNARIPTKVHLNDEARIPNSTRCSCFCWFATKIS</sequence>
<evidence type="ECO:0000313" key="2">
    <source>
        <dbReference type="EMBL" id="RLM93326.1"/>
    </source>
</evidence>
<gene>
    <name evidence="2" type="ORF">C2845_PM08G14400</name>
</gene>
<dbReference type="OrthoDB" id="681776at2759"/>
<name>A0A3L6R2R5_PANMI</name>
<evidence type="ECO:0000313" key="3">
    <source>
        <dbReference type="Proteomes" id="UP000275267"/>
    </source>
</evidence>
<comment type="caution">
    <text evidence="2">The sequence shown here is derived from an EMBL/GenBank/DDBJ whole genome shotgun (WGS) entry which is preliminary data.</text>
</comment>
<dbReference type="PANTHER" id="PTHR33075:SF7">
    <property type="entry name" value="OS02G0303350 PROTEIN"/>
    <property type="match status" value="1"/>
</dbReference>
<feature type="domain" description="DUF7597" evidence="1">
    <location>
        <begin position="25"/>
        <end position="125"/>
    </location>
</feature>
<dbReference type="EMBL" id="PQIB02000010">
    <property type="protein sequence ID" value="RLM93326.1"/>
    <property type="molecule type" value="Genomic_DNA"/>
</dbReference>
<evidence type="ECO:0000259" key="1">
    <source>
        <dbReference type="Pfam" id="PF24530"/>
    </source>
</evidence>
<keyword evidence="3" id="KW-1185">Reference proteome</keyword>
<dbReference type="AlphaFoldDB" id="A0A3L6R2R5"/>
<dbReference type="Pfam" id="PF24530">
    <property type="entry name" value="DUF7597"/>
    <property type="match status" value="1"/>
</dbReference>
<reference evidence="3" key="1">
    <citation type="journal article" date="2019" name="Nat. Commun.">
        <title>The genome of broomcorn millet.</title>
        <authorList>
            <person name="Zou C."/>
            <person name="Miki D."/>
            <person name="Li D."/>
            <person name="Tang Q."/>
            <person name="Xiao L."/>
            <person name="Rajput S."/>
            <person name="Deng P."/>
            <person name="Jia W."/>
            <person name="Huang R."/>
            <person name="Zhang M."/>
            <person name="Sun Y."/>
            <person name="Hu J."/>
            <person name="Fu X."/>
            <person name="Schnable P.S."/>
            <person name="Li F."/>
            <person name="Zhang H."/>
            <person name="Feng B."/>
            <person name="Zhu X."/>
            <person name="Liu R."/>
            <person name="Schnable J.C."/>
            <person name="Zhu J.-K."/>
            <person name="Zhang H."/>
        </authorList>
    </citation>
    <scope>NUCLEOTIDE SEQUENCE [LARGE SCALE GENOMIC DNA]</scope>
</reference>
<protein>
    <recommendedName>
        <fullName evidence="1">DUF7597 domain-containing protein</fullName>
    </recommendedName>
</protein>
<organism evidence="2 3">
    <name type="scientific">Panicum miliaceum</name>
    <name type="common">Proso millet</name>
    <name type="synonym">Broomcorn millet</name>
    <dbReference type="NCBI Taxonomy" id="4540"/>
    <lineage>
        <taxon>Eukaryota</taxon>
        <taxon>Viridiplantae</taxon>
        <taxon>Streptophyta</taxon>
        <taxon>Embryophyta</taxon>
        <taxon>Tracheophyta</taxon>
        <taxon>Spermatophyta</taxon>
        <taxon>Magnoliopsida</taxon>
        <taxon>Liliopsida</taxon>
        <taxon>Poales</taxon>
        <taxon>Poaceae</taxon>
        <taxon>PACMAD clade</taxon>
        <taxon>Panicoideae</taxon>
        <taxon>Panicodae</taxon>
        <taxon>Paniceae</taxon>
        <taxon>Panicinae</taxon>
        <taxon>Panicum</taxon>
        <taxon>Panicum sect. Panicum</taxon>
    </lineage>
</organism>